<protein>
    <recommendedName>
        <fullName evidence="4">FAD dependent oxidoreductase</fullName>
    </recommendedName>
</protein>
<name>I4EDL9_9BACT</name>
<dbReference type="Gene3D" id="3.50.50.60">
    <property type="entry name" value="FAD/NAD(P)-binding domain"/>
    <property type="match status" value="1"/>
</dbReference>
<accession>I4EDL9</accession>
<organism evidence="2 3">
    <name type="scientific">Nitrolancea hollandica Lb</name>
    <dbReference type="NCBI Taxonomy" id="1129897"/>
    <lineage>
        <taxon>Bacteria</taxon>
        <taxon>Pseudomonadati</taxon>
        <taxon>Thermomicrobiota</taxon>
        <taxon>Thermomicrobia</taxon>
        <taxon>Sphaerobacterales</taxon>
        <taxon>Sphaerobacterineae</taxon>
        <taxon>Sphaerobacteraceae</taxon>
        <taxon>Nitrolancea</taxon>
    </lineage>
</organism>
<dbReference type="EMBL" id="CAGS01000064">
    <property type="protein sequence ID" value="CCF82781.1"/>
    <property type="molecule type" value="Genomic_DNA"/>
</dbReference>
<dbReference type="AlphaFoldDB" id="I4EDL9"/>
<gene>
    <name evidence="2" type="ORF">NITHO_1560009</name>
</gene>
<dbReference type="SUPFAM" id="SSF51905">
    <property type="entry name" value="FAD/NAD(P)-binding domain"/>
    <property type="match status" value="1"/>
</dbReference>
<evidence type="ECO:0000313" key="3">
    <source>
        <dbReference type="Proteomes" id="UP000004221"/>
    </source>
</evidence>
<evidence type="ECO:0000256" key="1">
    <source>
        <dbReference type="SAM" id="MobiDB-lite"/>
    </source>
</evidence>
<dbReference type="Proteomes" id="UP000004221">
    <property type="component" value="Unassembled WGS sequence"/>
</dbReference>
<dbReference type="InterPro" id="IPR036188">
    <property type="entry name" value="FAD/NAD-bd_sf"/>
</dbReference>
<evidence type="ECO:0000313" key="2">
    <source>
        <dbReference type="EMBL" id="CCF82781.1"/>
    </source>
</evidence>
<feature type="region of interest" description="Disordered" evidence="1">
    <location>
        <begin position="131"/>
        <end position="151"/>
    </location>
</feature>
<evidence type="ECO:0008006" key="4">
    <source>
        <dbReference type="Google" id="ProtNLM"/>
    </source>
</evidence>
<comment type="caution">
    <text evidence="2">The sequence shown here is derived from an EMBL/GenBank/DDBJ whole genome shotgun (WGS) entry which is preliminary data.</text>
</comment>
<dbReference type="Pfam" id="PF13738">
    <property type="entry name" value="Pyr_redox_3"/>
    <property type="match status" value="1"/>
</dbReference>
<reference evidence="2 3" key="1">
    <citation type="journal article" date="2012" name="ISME J.">
        <title>Nitrification expanded: discovery, physiology and genomics of a nitrite-oxidizing bacterium from the phylum Chloroflexi.</title>
        <authorList>
            <person name="Sorokin D.Y."/>
            <person name="Lucker S."/>
            <person name="Vejmelkova D."/>
            <person name="Kostrikina N.A."/>
            <person name="Kleerebezem R."/>
            <person name="Rijpstra W.I."/>
            <person name="Damste J.S."/>
            <person name="Le Paslier D."/>
            <person name="Muyzer G."/>
            <person name="Wagner M."/>
            <person name="van Loosdrecht M.C."/>
            <person name="Daims H."/>
        </authorList>
    </citation>
    <scope>NUCLEOTIDE SEQUENCE [LARGE SCALE GENOMIC DNA]</scope>
    <source>
        <strain evidence="3">none</strain>
    </source>
</reference>
<proteinExistence type="predicted"/>
<keyword evidence="3" id="KW-1185">Reference proteome</keyword>
<sequence>MGWAGRWDSVRLNTPSRTLGLPGMRYDDADLDGFRNKEEVNAFLEEYARSCARPVLRETRVVSLTKSGDEFLVRTHHSTIRARAVVLAPGEYTLPHFLKFLGELPVTIDSIHSCQDRSPQALNPGAIQVVGGAGSPEPRSLRTCTRPEADRPSTIRRLRGKDFMEWWDMRGIRQRLHAAPREVE</sequence>